<keyword evidence="2" id="KW-1185">Reference proteome</keyword>
<dbReference type="InterPro" id="IPR025737">
    <property type="entry name" value="FApF"/>
</dbReference>
<evidence type="ECO:0000313" key="1">
    <source>
        <dbReference type="EMBL" id="OXB01791.1"/>
    </source>
</evidence>
<dbReference type="EMBL" id="MUHA01000006">
    <property type="protein sequence ID" value="OXB01791.1"/>
    <property type="molecule type" value="Genomic_DNA"/>
</dbReference>
<evidence type="ECO:0008006" key="3">
    <source>
        <dbReference type="Google" id="ProtNLM"/>
    </source>
</evidence>
<accession>A0A226I7B6</accession>
<comment type="caution">
    <text evidence="1">The sequence shown here is derived from an EMBL/GenBank/DDBJ whole genome shotgun (WGS) entry which is preliminary data.</text>
</comment>
<evidence type="ECO:0000313" key="2">
    <source>
        <dbReference type="Proteomes" id="UP000198336"/>
    </source>
</evidence>
<gene>
    <name evidence="1" type="ORF">B0A75_04950</name>
</gene>
<dbReference type="Proteomes" id="UP000198336">
    <property type="component" value="Unassembled WGS sequence"/>
</dbReference>
<name>A0A226I7B6_9FLAO</name>
<sequence>MLKKSSCFLSAKCLFALLFFFGVLYSYSQDLEPRVYANVAKDLNVAAIGYVFMNGNVLTDPSLPITDFTLHSHNLAVNYIRTFAVSDKLARVQVVLPYTFMDGSQTRTNGDVLTGSRTGFADMKVRLGINLLGSPALDKTEFRNFEQKTILGVSLVTSIPTGRYYNDKQVNIGTNRWGFKPEIGVSKRFAHVYAEAYGGVWFYTNNNDFLGKKLEQKPTYSLQAHASYYFQNKMWVGFNTNWFFGGKTITDGVSDDSQIDNWRVGATFSTPVAKGQSIKFQYHVGAYTNNGLNYYALSAAYQYSFF</sequence>
<organism evidence="1 2">
    <name type="scientific">Flavobacterium oncorhynchi</name>
    <dbReference type="NCBI Taxonomy" id="728056"/>
    <lineage>
        <taxon>Bacteria</taxon>
        <taxon>Pseudomonadati</taxon>
        <taxon>Bacteroidota</taxon>
        <taxon>Flavobacteriia</taxon>
        <taxon>Flavobacteriales</taxon>
        <taxon>Flavobacteriaceae</taxon>
        <taxon>Flavobacterium</taxon>
    </lineage>
</organism>
<dbReference type="Pfam" id="PF13557">
    <property type="entry name" value="Phenol_MetA_deg"/>
    <property type="match status" value="1"/>
</dbReference>
<protein>
    <recommendedName>
        <fullName evidence="3">Transporter</fullName>
    </recommendedName>
</protein>
<dbReference type="AlphaFoldDB" id="A0A226I7B6"/>
<proteinExistence type="predicted"/>
<reference evidence="1 2" key="1">
    <citation type="submission" date="2016-11" db="EMBL/GenBank/DDBJ databases">
        <title>Whole genomes of Flavobacteriaceae.</title>
        <authorList>
            <person name="Stine C."/>
            <person name="Li C."/>
            <person name="Tadesse D."/>
        </authorList>
    </citation>
    <scope>NUCLEOTIDE SEQUENCE [LARGE SCALE GENOMIC DNA]</scope>
    <source>
        <strain evidence="1 2">CCUG 59446</strain>
    </source>
</reference>